<feature type="transmembrane region" description="Helical" evidence="2">
    <location>
        <begin position="41"/>
        <end position="65"/>
    </location>
</feature>
<evidence type="ECO:0000256" key="2">
    <source>
        <dbReference type="SAM" id="Phobius"/>
    </source>
</evidence>
<comment type="caution">
    <text evidence="3">The sequence shown here is derived from an EMBL/GenBank/DDBJ whole genome shotgun (WGS) entry which is preliminary data.</text>
</comment>
<accession>A0A2W5ZBP2</accession>
<protein>
    <submittedName>
        <fullName evidence="3">Uncharacterized protein</fullName>
    </submittedName>
</protein>
<keyword evidence="2" id="KW-0472">Membrane</keyword>
<proteinExistence type="predicted"/>
<sequence length="209" mass="21807">MSDLRFLKELGAEFERISETHASAQGSDRSRRGWVRVPSSAIANGFTVGLPLLAVVAVAAVAFSVHTSGVHTSRRAGSPSPTAGIRIAFSATAVDPRSPLGPSIDRSIDILRQRLGTVVHGVQVSRAGDGLVVLAPHARRADRARIVALAVPARLEFYDWEANALTSNGKTVASQLQARDPKATEISQGGGATTPGEPGAGSLPLYQAV</sequence>
<feature type="region of interest" description="Disordered" evidence="1">
    <location>
        <begin position="179"/>
        <end position="209"/>
    </location>
</feature>
<dbReference type="Proteomes" id="UP000248724">
    <property type="component" value="Unassembled WGS sequence"/>
</dbReference>
<keyword evidence="2" id="KW-0812">Transmembrane</keyword>
<feature type="non-terminal residue" evidence="3">
    <location>
        <position position="209"/>
    </location>
</feature>
<gene>
    <name evidence="3" type="ORF">DLM65_08535</name>
</gene>
<dbReference type="EMBL" id="QHBU01000158">
    <property type="protein sequence ID" value="PZR80295.1"/>
    <property type="molecule type" value="Genomic_DNA"/>
</dbReference>
<dbReference type="AlphaFoldDB" id="A0A2W5ZBP2"/>
<name>A0A2W5ZBP2_9BACT</name>
<organism evidence="3 4">
    <name type="scientific">Candidatus Aeolococcus gillhamiae</name>
    <dbReference type="NCBI Taxonomy" id="3127015"/>
    <lineage>
        <taxon>Bacteria</taxon>
        <taxon>Bacillati</taxon>
        <taxon>Candidatus Dormiibacterota</taxon>
        <taxon>Candidatus Dormibacteria</taxon>
        <taxon>Candidatus Aeolococcales</taxon>
        <taxon>Candidatus Aeolococcaceae</taxon>
        <taxon>Candidatus Aeolococcus</taxon>
    </lineage>
</organism>
<evidence type="ECO:0000313" key="4">
    <source>
        <dbReference type="Proteomes" id="UP000248724"/>
    </source>
</evidence>
<evidence type="ECO:0000313" key="3">
    <source>
        <dbReference type="EMBL" id="PZR80295.1"/>
    </source>
</evidence>
<reference evidence="3 4" key="1">
    <citation type="journal article" date="2017" name="Nature">
        <title>Atmospheric trace gases support primary production in Antarctic desert surface soil.</title>
        <authorList>
            <person name="Ji M."/>
            <person name="Greening C."/>
            <person name="Vanwonterghem I."/>
            <person name="Carere C.R."/>
            <person name="Bay S.K."/>
            <person name="Steen J.A."/>
            <person name="Montgomery K."/>
            <person name="Lines T."/>
            <person name="Beardall J."/>
            <person name="van Dorst J."/>
            <person name="Snape I."/>
            <person name="Stott M.B."/>
            <person name="Hugenholtz P."/>
            <person name="Ferrari B.C."/>
        </authorList>
    </citation>
    <scope>NUCLEOTIDE SEQUENCE [LARGE SCALE GENOMIC DNA]</scope>
    <source>
        <strain evidence="3">RRmetagenome_bin12</strain>
    </source>
</reference>
<keyword evidence="2" id="KW-1133">Transmembrane helix</keyword>
<evidence type="ECO:0000256" key="1">
    <source>
        <dbReference type="SAM" id="MobiDB-lite"/>
    </source>
</evidence>